<gene>
    <name evidence="3" type="ORF">E2I00_013414</name>
</gene>
<feature type="region of interest" description="Disordered" evidence="2">
    <location>
        <begin position="1"/>
        <end position="70"/>
    </location>
</feature>
<dbReference type="OrthoDB" id="8854879at2759"/>
<dbReference type="GO" id="GO:0070579">
    <property type="term" value="F:DNA 5-methylcytosine dioxygenase activity"/>
    <property type="evidence" value="ECO:0007669"/>
    <property type="project" value="UniProtKB-UniRule"/>
</dbReference>
<evidence type="ECO:0000313" key="3">
    <source>
        <dbReference type="EMBL" id="KAB0389697.1"/>
    </source>
</evidence>
<comment type="catalytic activity">
    <reaction evidence="1">
        <text>a 5-methyl-2'-deoxycytidine in DNA + 2-oxoglutarate + O2 = a 5-hydroxymethyl-2'-deoxycytidine in DNA + succinate + CO2</text>
        <dbReference type="Rhea" id="RHEA:52636"/>
        <dbReference type="Rhea" id="RHEA-COMP:11370"/>
        <dbReference type="Rhea" id="RHEA-COMP:13315"/>
        <dbReference type="ChEBI" id="CHEBI:15379"/>
        <dbReference type="ChEBI" id="CHEBI:16526"/>
        <dbReference type="ChEBI" id="CHEBI:16810"/>
        <dbReference type="ChEBI" id="CHEBI:30031"/>
        <dbReference type="ChEBI" id="CHEBI:85454"/>
        <dbReference type="ChEBI" id="CHEBI:136731"/>
        <dbReference type="EC" id="1.14.11.80"/>
    </reaction>
</comment>
<name>A0A643BP02_BALPH</name>
<feature type="region of interest" description="Disordered" evidence="2">
    <location>
        <begin position="253"/>
        <end position="342"/>
    </location>
</feature>
<feature type="compositionally biased region" description="Polar residues" evidence="2">
    <location>
        <begin position="253"/>
        <end position="262"/>
    </location>
</feature>
<dbReference type="GO" id="GO:0005634">
    <property type="term" value="C:nucleus"/>
    <property type="evidence" value="ECO:0007669"/>
    <property type="project" value="UniProtKB-UniRule"/>
</dbReference>
<comment type="catalytic activity">
    <reaction evidence="1">
        <text>a 5-hydroxymethyl-2'-deoxycytidine in DNA + 2-oxoglutarate + O2 = a 5-formyl-2'-deoxycytidine in DNA + succinate + CO2 + H2O</text>
        <dbReference type="Rhea" id="RHEA:53828"/>
        <dbReference type="Rhea" id="RHEA-COMP:13315"/>
        <dbReference type="Rhea" id="RHEA-COMP:13656"/>
        <dbReference type="ChEBI" id="CHEBI:15377"/>
        <dbReference type="ChEBI" id="CHEBI:15379"/>
        <dbReference type="ChEBI" id="CHEBI:16526"/>
        <dbReference type="ChEBI" id="CHEBI:16810"/>
        <dbReference type="ChEBI" id="CHEBI:30031"/>
        <dbReference type="ChEBI" id="CHEBI:136731"/>
        <dbReference type="ChEBI" id="CHEBI:137731"/>
        <dbReference type="EC" id="1.14.11.80"/>
    </reaction>
</comment>
<dbReference type="GO" id="GO:0141166">
    <property type="term" value="P:chromosomal 5-methylcytosine DNA demethylation pathway"/>
    <property type="evidence" value="ECO:0007669"/>
    <property type="project" value="UniProtKB-UniRule"/>
</dbReference>
<dbReference type="GO" id="GO:0045944">
    <property type="term" value="P:positive regulation of transcription by RNA polymerase II"/>
    <property type="evidence" value="ECO:0007669"/>
    <property type="project" value="TreeGrafter"/>
</dbReference>
<feature type="region of interest" description="Disordered" evidence="2">
    <location>
        <begin position="363"/>
        <end position="424"/>
    </location>
</feature>
<accession>A0A643BP02</accession>
<dbReference type="PANTHER" id="PTHR23358">
    <property type="entry name" value="METHYLCYTOSINE DIOXYGENASE TET"/>
    <property type="match status" value="1"/>
</dbReference>
<dbReference type="EMBL" id="SGJD01006650">
    <property type="protein sequence ID" value="KAB0389697.1"/>
    <property type="molecule type" value="Genomic_DNA"/>
</dbReference>
<dbReference type="AlphaFoldDB" id="A0A643BP02"/>
<keyword evidence="1" id="KW-0408">Iron</keyword>
<keyword evidence="1" id="KW-0479">Metal-binding</keyword>
<dbReference type="GO" id="GO:0040029">
    <property type="term" value="P:epigenetic regulation of gene expression"/>
    <property type="evidence" value="ECO:0007669"/>
    <property type="project" value="InterPro"/>
</dbReference>
<keyword evidence="4" id="KW-1185">Reference proteome</keyword>
<dbReference type="EC" id="1.14.11.80" evidence="1"/>
<evidence type="ECO:0000313" key="4">
    <source>
        <dbReference type="Proteomes" id="UP000437017"/>
    </source>
</evidence>
<proteinExistence type="inferred from homology"/>
<keyword evidence="1" id="KW-0560">Oxidoreductase</keyword>
<dbReference type="PANTHER" id="PTHR23358:SF4">
    <property type="entry name" value="METHYLCYTOSINE DIOXYGENASE TET3"/>
    <property type="match status" value="1"/>
</dbReference>
<comment type="caution">
    <text evidence="3">The sequence shown here is derived from an EMBL/GenBank/DDBJ whole genome shotgun (WGS) entry which is preliminary data.</text>
</comment>
<organism evidence="3 4">
    <name type="scientific">Balaenoptera physalus</name>
    <name type="common">Fin whale</name>
    <name type="synonym">Balaena physalus</name>
    <dbReference type="NCBI Taxonomy" id="9770"/>
    <lineage>
        <taxon>Eukaryota</taxon>
        <taxon>Metazoa</taxon>
        <taxon>Chordata</taxon>
        <taxon>Craniata</taxon>
        <taxon>Vertebrata</taxon>
        <taxon>Euteleostomi</taxon>
        <taxon>Mammalia</taxon>
        <taxon>Eutheria</taxon>
        <taxon>Laurasiatheria</taxon>
        <taxon>Artiodactyla</taxon>
        <taxon>Whippomorpha</taxon>
        <taxon>Cetacea</taxon>
        <taxon>Mysticeti</taxon>
        <taxon>Balaenopteridae</taxon>
        <taxon>Balaenoptera</taxon>
    </lineage>
</organism>
<dbReference type="InterPro" id="IPR040175">
    <property type="entry name" value="TET1/2/3"/>
</dbReference>
<keyword evidence="1" id="KW-0223">Dioxygenase</keyword>
<protein>
    <recommendedName>
        <fullName evidence="1">Methylcytosine dioxygenase TET</fullName>
        <ecNumber evidence="1">1.14.11.80</ecNumber>
    </recommendedName>
</protein>
<feature type="non-terminal residue" evidence="3">
    <location>
        <position position="1"/>
    </location>
</feature>
<feature type="compositionally biased region" description="Polar residues" evidence="2">
    <location>
        <begin position="402"/>
        <end position="416"/>
    </location>
</feature>
<comment type="cofactor">
    <cofactor evidence="1">
        <name>Fe(2+)</name>
        <dbReference type="ChEBI" id="CHEBI:29033"/>
    </cofactor>
    <text evidence="1">Binds 1 Fe(2+) ion per subunit.</text>
</comment>
<evidence type="ECO:0000256" key="1">
    <source>
        <dbReference type="RuleBase" id="RU367064"/>
    </source>
</evidence>
<comment type="catalytic activity">
    <reaction evidence="1">
        <text>a 5-formyl-2'-deoxycytidine in DNA + 2-oxoglutarate + O2 = a 5-carboxyl-2'-deoxycytidine in DNA + succinate + CO2 + H(+)</text>
        <dbReference type="Rhea" id="RHEA:53832"/>
        <dbReference type="Rhea" id="RHEA-COMP:13656"/>
        <dbReference type="Rhea" id="RHEA-COMP:13657"/>
        <dbReference type="ChEBI" id="CHEBI:15378"/>
        <dbReference type="ChEBI" id="CHEBI:15379"/>
        <dbReference type="ChEBI" id="CHEBI:16526"/>
        <dbReference type="ChEBI" id="CHEBI:16810"/>
        <dbReference type="ChEBI" id="CHEBI:30031"/>
        <dbReference type="ChEBI" id="CHEBI:137731"/>
        <dbReference type="ChEBI" id="CHEBI:137732"/>
        <dbReference type="EC" id="1.14.11.80"/>
    </reaction>
</comment>
<dbReference type="Proteomes" id="UP000437017">
    <property type="component" value="Unassembled WGS sequence"/>
</dbReference>
<feature type="region of interest" description="Disordered" evidence="2">
    <location>
        <begin position="109"/>
        <end position="131"/>
    </location>
</feature>
<comment type="function">
    <text evidence="1">Dioxygenase that catalyzes the conversion of the modified genomic base 5-methylcytosine (5mC) into 5-hydroxymethylcytosine (5hmC) and plays a key role in epigenetic chromatin reprogramming during embryonic development.</text>
</comment>
<comment type="similarity">
    <text evidence="1">Belongs to the TET family.</text>
</comment>
<comment type="cofactor">
    <cofactor evidence="1">
        <name>Zn(2+)</name>
        <dbReference type="ChEBI" id="CHEBI:29105"/>
    </cofactor>
    <text evidence="1">The zinc ions have a structural role.</text>
</comment>
<reference evidence="3 4" key="1">
    <citation type="journal article" date="2019" name="PLoS ONE">
        <title>Genomic analyses reveal an absence of contemporary introgressive admixture between fin whales and blue whales, despite known hybrids.</title>
        <authorList>
            <person name="Westbury M.V."/>
            <person name="Petersen B."/>
            <person name="Lorenzen E.D."/>
        </authorList>
    </citation>
    <scope>NUCLEOTIDE SEQUENCE [LARGE SCALE GENOMIC DNA]</scope>
    <source>
        <strain evidence="3">FinWhale-01</strain>
    </source>
</reference>
<sequence length="573" mass="60439">TGSELSPVDGPVPGQMDSGPVYDGDSRQLSASGAPVNGAREPAGPSLLGTGGPWRAEPKPDWDVTPGPAHTARLEDAHDLVAFSAVAEAVSSYGALSTRLYETFNREMSREAGNNSRGPRSGPESCSAGSEDLDTLQTALALARHGMKPPNCNCDGPECPDYLEWLEGKIKSVVVEGGEERPRLPGTLPSGEAGLLAPITRPLLSSEVPHIPPPPEGLPLSQSALSIAKEKNISLQTAIAIEALTQLSSALPQPSHATSQASCPLPEALSPPAPFRSPQSYLRAPSWPVVPPEEHPSFAPDSPAFPTATPRTEFPEAWGTDTPPATPRSSWPMPRPSPDPMAELEQLLGSASDYIQSVFKRPEALPSKPKVKGSAVPLPPEPSLALFAPSPSGDSLLAPTQEMRSPSPMATLQPGSTGPLPPADDKLEELIRQFEAEFGDNFGLPGPQSVPFQDPENQPTCLPAPESPFATRSPKQIKIESSGAVTVLSTTCFHSEEGGQEATPTKAENPLTPTLSGFLESPLKYLDTPTKSLLDTPAKRAQAEFPTCDCVDTTPGHRSELQASGEDIGGNWW</sequence>
<keyword evidence="1" id="KW-0862">Zinc</keyword>
<dbReference type="GO" id="GO:0008270">
    <property type="term" value="F:zinc ion binding"/>
    <property type="evidence" value="ECO:0007669"/>
    <property type="project" value="UniProtKB-UniRule"/>
</dbReference>
<evidence type="ECO:0000256" key="2">
    <source>
        <dbReference type="SAM" id="MobiDB-lite"/>
    </source>
</evidence>